<dbReference type="Pfam" id="PF03734">
    <property type="entry name" value="YkuD"/>
    <property type="match status" value="1"/>
</dbReference>
<keyword evidence="2" id="KW-0808">Transferase</keyword>
<evidence type="ECO:0000259" key="7">
    <source>
        <dbReference type="PROSITE" id="PS52029"/>
    </source>
</evidence>
<comment type="pathway">
    <text evidence="1 6">Cell wall biogenesis; peptidoglycan biosynthesis.</text>
</comment>
<reference evidence="8 9" key="1">
    <citation type="submission" date="2023-07" db="EMBL/GenBank/DDBJ databases">
        <title>Genomic Encyclopedia of Type Strains, Phase IV (KMG-IV): sequencing the most valuable type-strain genomes for metagenomic binning, comparative biology and taxonomic classification.</title>
        <authorList>
            <person name="Goeker M."/>
        </authorList>
    </citation>
    <scope>NUCLEOTIDE SEQUENCE [LARGE SCALE GENOMIC DNA]</scope>
    <source>
        <strain evidence="8 9">DSM 27848</strain>
    </source>
</reference>
<keyword evidence="8" id="KW-0449">Lipoprotein</keyword>
<proteinExistence type="predicted"/>
<comment type="caution">
    <text evidence="8">The sequence shown here is derived from an EMBL/GenBank/DDBJ whole genome shotgun (WGS) entry which is preliminary data.</text>
</comment>
<dbReference type="InterPro" id="IPR050979">
    <property type="entry name" value="LD-transpeptidase"/>
</dbReference>
<keyword evidence="4 6" id="KW-0573">Peptidoglycan synthesis</keyword>
<dbReference type="PROSITE" id="PS52029">
    <property type="entry name" value="LD_TPASE"/>
    <property type="match status" value="1"/>
</dbReference>
<evidence type="ECO:0000256" key="1">
    <source>
        <dbReference type="ARBA" id="ARBA00004752"/>
    </source>
</evidence>
<evidence type="ECO:0000313" key="9">
    <source>
        <dbReference type="Proteomes" id="UP001232343"/>
    </source>
</evidence>
<feature type="domain" description="L,D-TPase catalytic" evidence="7">
    <location>
        <begin position="27"/>
        <end position="151"/>
    </location>
</feature>
<dbReference type="PANTHER" id="PTHR30582:SF4">
    <property type="entry name" value="L,D-TRANSPEPTIDASE YQJB-RELATED"/>
    <property type="match status" value="1"/>
</dbReference>
<dbReference type="RefSeq" id="WP_244680336.1">
    <property type="nucleotide sequence ID" value="NZ_JALIRM010000001.1"/>
</dbReference>
<evidence type="ECO:0000256" key="5">
    <source>
        <dbReference type="ARBA" id="ARBA00023316"/>
    </source>
</evidence>
<name>A0ABU0D193_9BACI</name>
<protein>
    <submittedName>
        <fullName evidence="8">Lipoprotein-anchoring transpeptidase ErfK/SrfK</fullName>
    </submittedName>
</protein>
<keyword evidence="3 6" id="KW-0133">Cell shape</keyword>
<dbReference type="SUPFAM" id="SSF141523">
    <property type="entry name" value="L,D-transpeptidase catalytic domain-like"/>
    <property type="match status" value="1"/>
</dbReference>
<dbReference type="Gene3D" id="2.40.440.10">
    <property type="entry name" value="L,D-transpeptidase catalytic domain-like"/>
    <property type="match status" value="1"/>
</dbReference>
<sequence length="168" mass="18649">MHLFFALFLLISSPFWPFDREVLPGDSLVIVNKHTNKLAWVNEGKVQFVVQVATGKTNELTPEGLFTVKVKAENPYYRKANIPGGDPQNPLGSRWIGIDALGTDGRIYGMHGTNDPSSIGKYISEGCIRLPRNQLEILYTQILIGSKVLIVNSDNSFESLAYEIGIII</sequence>
<keyword evidence="9" id="KW-1185">Reference proteome</keyword>
<dbReference type="PANTHER" id="PTHR30582">
    <property type="entry name" value="L,D-TRANSPEPTIDASE"/>
    <property type="match status" value="1"/>
</dbReference>
<keyword evidence="5 6" id="KW-0961">Cell wall biogenesis/degradation</keyword>
<dbReference type="EMBL" id="JAUSUO010000001">
    <property type="protein sequence ID" value="MDQ0342148.1"/>
    <property type="molecule type" value="Genomic_DNA"/>
</dbReference>
<dbReference type="InterPro" id="IPR038063">
    <property type="entry name" value="Transpep_catalytic_dom"/>
</dbReference>
<evidence type="ECO:0000256" key="4">
    <source>
        <dbReference type="ARBA" id="ARBA00022984"/>
    </source>
</evidence>
<organism evidence="8 9">
    <name type="scientific">Lederbergia wuyishanensis</name>
    <dbReference type="NCBI Taxonomy" id="1347903"/>
    <lineage>
        <taxon>Bacteria</taxon>
        <taxon>Bacillati</taxon>
        <taxon>Bacillota</taxon>
        <taxon>Bacilli</taxon>
        <taxon>Bacillales</taxon>
        <taxon>Bacillaceae</taxon>
        <taxon>Lederbergia</taxon>
    </lineage>
</organism>
<dbReference type="CDD" id="cd16913">
    <property type="entry name" value="YkuD_like"/>
    <property type="match status" value="1"/>
</dbReference>
<evidence type="ECO:0000256" key="2">
    <source>
        <dbReference type="ARBA" id="ARBA00022679"/>
    </source>
</evidence>
<dbReference type="InterPro" id="IPR005490">
    <property type="entry name" value="LD_TPept_cat_dom"/>
</dbReference>
<gene>
    <name evidence="8" type="ORF">J2S14_000941</name>
</gene>
<feature type="active site" description="Nucleophile" evidence="6">
    <location>
        <position position="127"/>
    </location>
</feature>
<accession>A0ABU0D193</accession>
<evidence type="ECO:0000313" key="8">
    <source>
        <dbReference type="EMBL" id="MDQ0342148.1"/>
    </source>
</evidence>
<evidence type="ECO:0000256" key="3">
    <source>
        <dbReference type="ARBA" id="ARBA00022960"/>
    </source>
</evidence>
<dbReference type="Proteomes" id="UP001232343">
    <property type="component" value="Unassembled WGS sequence"/>
</dbReference>
<evidence type="ECO:0000256" key="6">
    <source>
        <dbReference type="PROSITE-ProRule" id="PRU01373"/>
    </source>
</evidence>
<feature type="active site" description="Proton donor/acceptor" evidence="6">
    <location>
        <position position="111"/>
    </location>
</feature>